<sequence length="78" mass="8314">MPANAAQRFWANDMHKTKSGPGKRDTLPGMSGLGRAGRLEFHSENPGATGDGRPCKRRAKALPDGKSPTKMGRPGADR</sequence>
<evidence type="ECO:0000313" key="2">
    <source>
        <dbReference type="EMBL" id="SDA78360.1"/>
    </source>
</evidence>
<reference evidence="2 3" key="1">
    <citation type="submission" date="2016-10" db="EMBL/GenBank/DDBJ databases">
        <authorList>
            <person name="de Groot N.N."/>
        </authorList>
    </citation>
    <scope>NUCLEOTIDE SEQUENCE [LARGE SCALE GENOMIC DNA]</scope>
    <source>
        <strain evidence="2 3">CGMCC 1.12097</strain>
    </source>
</reference>
<dbReference type="RefSeq" id="WP_143019433.1">
    <property type="nucleotide sequence ID" value="NZ_FMXM01000008.1"/>
</dbReference>
<gene>
    <name evidence="2" type="ORF">SAMN02927914_02983</name>
</gene>
<name>A0A1G5Y7P4_9HYPH</name>
<proteinExistence type="predicted"/>
<dbReference type="AlphaFoldDB" id="A0A1G5Y7P4"/>
<protein>
    <submittedName>
        <fullName evidence="2">Uncharacterized protein</fullName>
    </submittedName>
</protein>
<feature type="region of interest" description="Disordered" evidence="1">
    <location>
        <begin position="1"/>
        <end position="78"/>
    </location>
</feature>
<dbReference type="Proteomes" id="UP000198588">
    <property type="component" value="Unassembled WGS sequence"/>
</dbReference>
<evidence type="ECO:0000256" key="1">
    <source>
        <dbReference type="SAM" id="MobiDB-lite"/>
    </source>
</evidence>
<dbReference type="EMBL" id="FMXM01000008">
    <property type="protein sequence ID" value="SDA78360.1"/>
    <property type="molecule type" value="Genomic_DNA"/>
</dbReference>
<evidence type="ECO:0000313" key="3">
    <source>
        <dbReference type="Proteomes" id="UP000198588"/>
    </source>
</evidence>
<dbReference type="STRING" id="1165689.SAMN02927914_02983"/>
<accession>A0A1G5Y7P4</accession>
<organism evidence="2 3">
    <name type="scientific">Mesorhizobium qingshengii</name>
    <dbReference type="NCBI Taxonomy" id="1165689"/>
    <lineage>
        <taxon>Bacteria</taxon>
        <taxon>Pseudomonadati</taxon>
        <taxon>Pseudomonadota</taxon>
        <taxon>Alphaproteobacteria</taxon>
        <taxon>Hyphomicrobiales</taxon>
        <taxon>Phyllobacteriaceae</taxon>
        <taxon>Mesorhizobium</taxon>
    </lineage>
</organism>